<dbReference type="InterPro" id="IPR000297">
    <property type="entry name" value="PPIase_PpiC"/>
</dbReference>
<organism evidence="2">
    <name type="scientific">marine metagenome</name>
    <dbReference type="NCBI Taxonomy" id="408172"/>
    <lineage>
        <taxon>unclassified sequences</taxon>
        <taxon>metagenomes</taxon>
        <taxon>ecological metagenomes</taxon>
    </lineage>
</organism>
<dbReference type="PROSITE" id="PS50198">
    <property type="entry name" value="PPIC_PPIASE_2"/>
    <property type="match status" value="1"/>
</dbReference>
<evidence type="ECO:0000259" key="1">
    <source>
        <dbReference type="PROSITE" id="PS50198"/>
    </source>
</evidence>
<dbReference type="Gene3D" id="3.10.50.40">
    <property type="match status" value="1"/>
</dbReference>
<dbReference type="Pfam" id="PF13145">
    <property type="entry name" value="Rotamase_2"/>
    <property type="match status" value="1"/>
</dbReference>
<dbReference type="PANTHER" id="PTHR47245:SF2">
    <property type="entry name" value="PEPTIDYL-PROLYL CIS-TRANS ISOMERASE HP_0175-RELATED"/>
    <property type="match status" value="1"/>
</dbReference>
<evidence type="ECO:0000313" key="2">
    <source>
        <dbReference type="EMBL" id="SVC28160.1"/>
    </source>
</evidence>
<dbReference type="EMBL" id="UINC01082939">
    <property type="protein sequence ID" value="SVC28160.1"/>
    <property type="molecule type" value="Genomic_DNA"/>
</dbReference>
<protein>
    <recommendedName>
        <fullName evidence="1">PpiC domain-containing protein</fullName>
    </recommendedName>
</protein>
<dbReference type="SUPFAM" id="SSF54534">
    <property type="entry name" value="FKBP-like"/>
    <property type="match status" value="1"/>
</dbReference>
<dbReference type="InterPro" id="IPR027304">
    <property type="entry name" value="Trigger_fact/SurA_dom_sf"/>
</dbReference>
<proteinExistence type="predicted"/>
<feature type="non-terminal residue" evidence="2">
    <location>
        <position position="1"/>
    </location>
</feature>
<dbReference type="InterPro" id="IPR050245">
    <property type="entry name" value="PrsA_foldase"/>
</dbReference>
<name>A0A382KUL7_9ZZZZ</name>
<dbReference type="AlphaFoldDB" id="A0A382KUL7"/>
<reference evidence="2" key="1">
    <citation type="submission" date="2018-05" db="EMBL/GenBank/DDBJ databases">
        <authorList>
            <person name="Lanie J.A."/>
            <person name="Ng W.-L."/>
            <person name="Kazmierczak K.M."/>
            <person name="Andrzejewski T.M."/>
            <person name="Davidsen T.M."/>
            <person name="Wayne K.J."/>
            <person name="Tettelin H."/>
            <person name="Glass J.I."/>
            <person name="Rusch D."/>
            <person name="Podicherti R."/>
            <person name="Tsui H.-C.T."/>
            <person name="Winkler M.E."/>
        </authorList>
    </citation>
    <scope>NUCLEOTIDE SEQUENCE</scope>
</reference>
<feature type="domain" description="PpiC" evidence="1">
    <location>
        <begin position="184"/>
        <end position="275"/>
    </location>
</feature>
<sequence length="340" mass="38399">YEVVKILDASPVSLQEVQVQLYRGIYTGKFVRERRDFVASLLEKFGVVFHSDGTDALVRAAKDGEEVGGEAASLPVITFGDDHVLTVADVQLFVVRNKRLGSSPDSALVIDALRTRVLSDSLLVLEAEVTGLDTTAEFIEYRTRLYRRMIVTFVRKRKVLETIDISEEDVRQEYEKGKDGFKKADQLNAREILLETRAEADAVVQRLRQGEDAVVLARSLSLRPGAVRSEGHVHVGASDGELWGEHFDAVWNAAEGDVVGPLQMQDGYLVLKIEAVEKDRLRTYDEMRLGLTHRLKLGRQYRAFEVYIEGLRERFTDRVVWHDDSIEALAERPPWSEAAQ</sequence>
<dbReference type="SUPFAM" id="SSF109998">
    <property type="entry name" value="Triger factor/SurA peptide-binding domain-like"/>
    <property type="match status" value="1"/>
</dbReference>
<dbReference type="GO" id="GO:0003755">
    <property type="term" value="F:peptidyl-prolyl cis-trans isomerase activity"/>
    <property type="evidence" value="ECO:0007669"/>
    <property type="project" value="InterPro"/>
</dbReference>
<gene>
    <name evidence="2" type="ORF">METZ01_LOCUS281014</name>
</gene>
<dbReference type="InterPro" id="IPR046357">
    <property type="entry name" value="PPIase_dom_sf"/>
</dbReference>
<accession>A0A382KUL7</accession>
<dbReference type="PANTHER" id="PTHR47245">
    <property type="entry name" value="PEPTIDYLPROLYL ISOMERASE"/>
    <property type="match status" value="1"/>
</dbReference>